<sequence length="658" mass="76061">MGKTRAEIQKAYRERKKAREGDAYREKEARRVMKYYIPSARLSKEALEARRARGREAAKRHREKHPAPSKHKIKIDFKKSIRERKQRKKMREMKVKLEKAQKAKKRLEKKIERLQKSYQRKAEASTPRSKTTSDFRHAGLSPTKVPKLLKRKLLFSNVVLKGLKEAYHKKKTDGKRVLRNVVSGKIVKKYRMMSTLTKAMGMTKKGSRKIKTSLPHVREALKKRVENFLNRDDNSRMMPGKKDCKKVGKDKSTVREKFMSENSDVKISLSHFASFRPANVKLASFLSRNTCLCTKHQNFALKLKSLKDKGCIQSTNPDNFLHAFPDEEKVDLLLANLPKDGKVKFEQWKRMEVDGKNKMKIVTLEVETQVFCETFRKEVADFRQHCFRADEQYNQLKSLKQNLPPNHVIVQMDFAENYKVKYRGEVQSAYWNCDLVTLHPVVVYHRDENGELRHESRCIVSDELGHNPFTVFSILKKVVSHLKDKHPNLQYVHYWTDSPSSQYRNKTLFSVVSDHETLFGMKASWNYFEAGHGKGPCDGVGGTVKRMADDAVKQGDAQIQDAHDFFKWASVQDKSVIKYDFVSKLECKDSEDFLRKKYAKVKTIKGTMAFHSVVGLPGGKIMSAKTSCYCTNCFGEGGFQPETCCKGKWETHGISHSR</sequence>
<dbReference type="PANTHER" id="PTHR46601">
    <property type="entry name" value="ULP_PROTEASE DOMAIN-CONTAINING PROTEIN"/>
    <property type="match status" value="1"/>
</dbReference>
<dbReference type="OMA" id="ASWNYFE"/>
<accession>A0A9J7MZ37</accession>
<dbReference type="RefSeq" id="XP_035684140.1">
    <property type="nucleotide sequence ID" value="XM_035828247.1"/>
</dbReference>
<evidence type="ECO:0000313" key="2">
    <source>
        <dbReference type="Proteomes" id="UP000001554"/>
    </source>
</evidence>
<feature type="region of interest" description="Disordered" evidence="1">
    <location>
        <begin position="116"/>
        <end position="139"/>
    </location>
</feature>
<feature type="compositionally biased region" description="Basic and acidic residues" evidence="1">
    <location>
        <begin position="44"/>
        <end position="57"/>
    </location>
</feature>
<feature type="compositionally biased region" description="Basic residues" evidence="1">
    <location>
        <begin position="58"/>
        <end position="73"/>
    </location>
</feature>
<dbReference type="KEGG" id="bfo:118421089"/>
<feature type="region of interest" description="Disordered" evidence="1">
    <location>
        <begin position="1"/>
        <end position="24"/>
    </location>
</feature>
<organism evidence="2 3">
    <name type="scientific">Branchiostoma floridae</name>
    <name type="common">Florida lancelet</name>
    <name type="synonym">Amphioxus</name>
    <dbReference type="NCBI Taxonomy" id="7739"/>
    <lineage>
        <taxon>Eukaryota</taxon>
        <taxon>Metazoa</taxon>
        <taxon>Chordata</taxon>
        <taxon>Cephalochordata</taxon>
        <taxon>Leptocardii</taxon>
        <taxon>Amphioxiformes</taxon>
        <taxon>Branchiostomatidae</taxon>
        <taxon>Branchiostoma</taxon>
    </lineage>
</organism>
<dbReference type="Proteomes" id="UP000001554">
    <property type="component" value="Chromosome 8"/>
</dbReference>
<reference evidence="2" key="1">
    <citation type="journal article" date="2020" name="Nat. Ecol. Evol.">
        <title>Deeply conserved synteny resolves early events in vertebrate evolution.</title>
        <authorList>
            <person name="Simakov O."/>
            <person name="Marletaz F."/>
            <person name="Yue J.X."/>
            <person name="O'Connell B."/>
            <person name="Jenkins J."/>
            <person name="Brandt A."/>
            <person name="Calef R."/>
            <person name="Tung C.H."/>
            <person name="Huang T.K."/>
            <person name="Schmutz J."/>
            <person name="Satoh N."/>
            <person name="Yu J.K."/>
            <person name="Putnam N.H."/>
            <person name="Green R.E."/>
            <person name="Rokhsar D.S."/>
        </authorList>
    </citation>
    <scope>NUCLEOTIDE SEQUENCE [LARGE SCALE GENOMIC DNA]</scope>
    <source>
        <strain evidence="2">S238N-H82</strain>
    </source>
</reference>
<proteinExistence type="predicted"/>
<name>A0A9J7MZ37_BRAFL</name>
<dbReference type="AlphaFoldDB" id="A0A9J7MZ37"/>
<feature type="compositionally biased region" description="Basic and acidic residues" evidence="1">
    <location>
        <begin position="92"/>
        <end position="101"/>
    </location>
</feature>
<evidence type="ECO:0000256" key="1">
    <source>
        <dbReference type="SAM" id="MobiDB-lite"/>
    </source>
</evidence>
<dbReference type="PANTHER" id="PTHR46601:SF1">
    <property type="entry name" value="ADF-H DOMAIN-CONTAINING PROTEIN"/>
    <property type="match status" value="1"/>
</dbReference>
<reference evidence="3" key="2">
    <citation type="submission" date="2025-08" db="UniProtKB">
        <authorList>
            <consortium name="RefSeq"/>
        </authorList>
    </citation>
    <scope>IDENTIFICATION</scope>
    <source>
        <strain evidence="3">S238N-H82</strain>
        <tissue evidence="3">Testes</tissue>
    </source>
</reference>
<protein>
    <submittedName>
        <fullName evidence="3">Uncharacterized protein LOC118421089</fullName>
    </submittedName>
</protein>
<feature type="region of interest" description="Disordered" evidence="1">
    <location>
        <begin position="44"/>
        <end position="104"/>
    </location>
</feature>
<gene>
    <name evidence="3" type="primary">LOC118421089</name>
</gene>
<evidence type="ECO:0000313" key="3">
    <source>
        <dbReference type="RefSeq" id="XP_035684140.1"/>
    </source>
</evidence>
<feature type="compositionally biased region" description="Basic residues" evidence="1">
    <location>
        <begin position="81"/>
        <end position="91"/>
    </location>
</feature>
<keyword evidence="2" id="KW-1185">Reference proteome</keyword>
<dbReference type="GeneID" id="118421089"/>
<dbReference type="OrthoDB" id="10068393at2759"/>